<dbReference type="InterPro" id="IPR035919">
    <property type="entry name" value="EAL_sf"/>
</dbReference>
<dbReference type="SUPFAM" id="SSF55073">
    <property type="entry name" value="Nucleotide cyclase"/>
    <property type="match status" value="1"/>
</dbReference>
<dbReference type="InterPro" id="IPR035965">
    <property type="entry name" value="PAS-like_dom_sf"/>
</dbReference>
<dbReference type="CDD" id="cd01948">
    <property type="entry name" value="EAL"/>
    <property type="match status" value="1"/>
</dbReference>
<dbReference type="Proteomes" id="UP001269819">
    <property type="component" value="Unassembled WGS sequence"/>
</dbReference>
<protein>
    <submittedName>
        <fullName evidence="4">EAL domain-containing protein</fullName>
    </submittedName>
</protein>
<dbReference type="InterPro" id="IPR052155">
    <property type="entry name" value="Biofilm_reg_signaling"/>
</dbReference>
<dbReference type="PROSITE" id="PS50112">
    <property type="entry name" value="PAS"/>
    <property type="match status" value="1"/>
</dbReference>
<dbReference type="InterPro" id="IPR029787">
    <property type="entry name" value="Nucleotide_cyclase"/>
</dbReference>
<keyword evidence="5" id="KW-1185">Reference proteome</keyword>
<dbReference type="SMART" id="SM00267">
    <property type="entry name" value="GGDEF"/>
    <property type="match status" value="1"/>
</dbReference>
<dbReference type="Pfam" id="PF00990">
    <property type="entry name" value="GGDEF"/>
    <property type="match status" value="1"/>
</dbReference>
<dbReference type="Pfam" id="PF00563">
    <property type="entry name" value="EAL"/>
    <property type="match status" value="1"/>
</dbReference>
<sequence>MDTLKDHSFKQLVDQHPRAIMLATTEPTITYVNQQFCRVTGYSVSEIVGLKPSVLSSGFHSEQFYADMWRTIAEQGHWEGVIWNRRKSGEIYPQWLNIFPIEQEGERLYAGAFLDVSELNPRDRGLESMAYFDTLTELPNRSLFREFLNAKVSQCESGGSQFAVLFIDLDFFKGVNDLHGHDVGDQVLRQAAASIRRVMRESDVLARLSGDEFAAIIDLDHGDAILETVGQRIVDVFHQPIPAEDKDHFLSASVGAAVFPKDGTSGDDLLQNADRAMYEAKNAGRSCFHRFRQDESERSLQEQRVAEALVESLKTTPEEFSVVYQPQFDLTSDRLIGMEVLVRWDHADIGPISPAEFIEVCERRGLIHELMERVVACVVADLSSLTTAVPRGLGLALNISAGQFADARLLALIEPIVSQTRRLGWVPELEITETHLMHLSPRYRRQLEAFGRDGVRIAVDDFGTGYSSLAYLHELPIHILKIDRQFVARLGEERRDLQIVSAVLGMARALELEVIAEGIETDAQRQHLVQLNCLKGQGFLMARPMRWAQLSQRWLM</sequence>
<dbReference type="Pfam" id="PF13426">
    <property type="entry name" value="PAS_9"/>
    <property type="match status" value="1"/>
</dbReference>
<dbReference type="PANTHER" id="PTHR44757">
    <property type="entry name" value="DIGUANYLATE CYCLASE DGCP"/>
    <property type="match status" value="1"/>
</dbReference>
<dbReference type="Gene3D" id="3.30.450.20">
    <property type="entry name" value="PAS domain"/>
    <property type="match status" value="1"/>
</dbReference>
<evidence type="ECO:0000313" key="4">
    <source>
        <dbReference type="EMBL" id="MDV2078500.1"/>
    </source>
</evidence>
<proteinExistence type="predicted"/>
<dbReference type="PROSITE" id="PS50883">
    <property type="entry name" value="EAL"/>
    <property type="match status" value="1"/>
</dbReference>
<evidence type="ECO:0000259" key="2">
    <source>
        <dbReference type="PROSITE" id="PS50883"/>
    </source>
</evidence>
<dbReference type="NCBIfam" id="TIGR00229">
    <property type="entry name" value="sensory_box"/>
    <property type="match status" value="1"/>
</dbReference>
<dbReference type="PANTHER" id="PTHR44757:SF2">
    <property type="entry name" value="BIOFILM ARCHITECTURE MAINTENANCE PROTEIN MBAA"/>
    <property type="match status" value="1"/>
</dbReference>
<dbReference type="RefSeq" id="WP_316973259.1">
    <property type="nucleotide sequence ID" value="NZ_JAWIIJ010000004.1"/>
</dbReference>
<dbReference type="SUPFAM" id="SSF141868">
    <property type="entry name" value="EAL domain-like"/>
    <property type="match status" value="1"/>
</dbReference>
<comment type="caution">
    <text evidence="4">The sequence shown here is derived from an EMBL/GenBank/DDBJ whole genome shotgun (WGS) entry which is preliminary data.</text>
</comment>
<dbReference type="EMBL" id="JAWIIJ010000004">
    <property type="protein sequence ID" value="MDV2078500.1"/>
    <property type="molecule type" value="Genomic_DNA"/>
</dbReference>
<feature type="domain" description="PAS" evidence="1">
    <location>
        <begin position="5"/>
        <end position="49"/>
    </location>
</feature>
<dbReference type="SMART" id="SM00091">
    <property type="entry name" value="PAS"/>
    <property type="match status" value="1"/>
</dbReference>
<dbReference type="InterPro" id="IPR000014">
    <property type="entry name" value="PAS"/>
</dbReference>
<dbReference type="Gene3D" id="3.20.20.450">
    <property type="entry name" value="EAL domain"/>
    <property type="match status" value="1"/>
</dbReference>
<organism evidence="4 5">
    <name type="scientific">Marinobacter xestospongiae</name>
    <dbReference type="NCBI Taxonomy" id="994319"/>
    <lineage>
        <taxon>Bacteria</taxon>
        <taxon>Pseudomonadati</taxon>
        <taxon>Pseudomonadota</taxon>
        <taxon>Gammaproteobacteria</taxon>
        <taxon>Pseudomonadales</taxon>
        <taxon>Marinobacteraceae</taxon>
        <taxon>Marinobacter</taxon>
    </lineage>
</organism>
<gene>
    <name evidence="4" type="ORF">RYS15_07380</name>
</gene>
<dbReference type="InterPro" id="IPR000160">
    <property type="entry name" value="GGDEF_dom"/>
</dbReference>
<name>A0ABU3VWH6_9GAMM</name>
<evidence type="ECO:0000313" key="5">
    <source>
        <dbReference type="Proteomes" id="UP001269819"/>
    </source>
</evidence>
<reference evidence="4 5" key="1">
    <citation type="submission" date="2023-10" db="EMBL/GenBank/DDBJ databases">
        <title>Characteristics and mechanism of a salt-tolerant marine origin heterotrophic nitrifying- aerobic denitrifying bacteria Marinobacter xestospongiae HN1.</title>
        <authorList>
            <person name="Qi R."/>
        </authorList>
    </citation>
    <scope>NUCLEOTIDE SEQUENCE [LARGE SCALE GENOMIC DNA]</scope>
    <source>
        <strain evidence="4 5">HN1</strain>
    </source>
</reference>
<dbReference type="SMART" id="SM00052">
    <property type="entry name" value="EAL"/>
    <property type="match status" value="1"/>
</dbReference>
<feature type="domain" description="GGDEF" evidence="3">
    <location>
        <begin position="160"/>
        <end position="293"/>
    </location>
</feature>
<dbReference type="Gene3D" id="3.30.70.270">
    <property type="match status" value="1"/>
</dbReference>
<accession>A0ABU3VWH6</accession>
<feature type="domain" description="EAL" evidence="2">
    <location>
        <begin position="302"/>
        <end position="556"/>
    </location>
</feature>
<dbReference type="CDD" id="cd01949">
    <property type="entry name" value="GGDEF"/>
    <property type="match status" value="1"/>
</dbReference>
<dbReference type="InterPro" id="IPR001633">
    <property type="entry name" value="EAL_dom"/>
</dbReference>
<evidence type="ECO:0000259" key="3">
    <source>
        <dbReference type="PROSITE" id="PS50887"/>
    </source>
</evidence>
<dbReference type="InterPro" id="IPR043128">
    <property type="entry name" value="Rev_trsase/Diguanyl_cyclase"/>
</dbReference>
<evidence type="ECO:0000259" key="1">
    <source>
        <dbReference type="PROSITE" id="PS50112"/>
    </source>
</evidence>
<dbReference type="CDD" id="cd00130">
    <property type="entry name" value="PAS"/>
    <property type="match status" value="1"/>
</dbReference>
<dbReference type="NCBIfam" id="TIGR00254">
    <property type="entry name" value="GGDEF"/>
    <property type="match status" value="1"/>
</dbReference>
<dbReference type="SUPFAM" id="SSF55785">
    <property type="entry name" value="PYP-like sensor domain (PAS domain)"/>
    <property type="match status" value="1"/>
</dbReference>
<dbReference type="PROSITE" id="PS50887">
    <property type="entry name" value="GGDEF"/>
    <property type="match status" value="1"/>
</dbReference>